<gene>
    <name evidence="7" type="ORF">ACFPU1_12500</name>
</gene>
<dbReference type="EMBL" id="JBHSOZ010000005">
    <property type="protein sequence ID" value="MFC5713605.1"/>
    <property type="molecule type" value="Genomic_DNA"/>
</dbReference>
<dbReference type="InterPro" id="IPR007156">
    <property type="entry name" value="MamQ_LemA"/>
</dbReference>
<comment type="caution">
    <text evidence="7">The sequence shown here is derived from an EMBL/GenBank/DDBJ whole genome shotgun (WGS) entry which is preliminary data.</text>
</comment>
<evidence type="ECO:0000256" key="1">
    <source>
        <dbReference type="ARBA" id="ARBA00004167"/>
    </source>
</evidence>
<dbReference type="Gene3D" id="1.20.1440.20">
    <property type="entry name" value="LemA-like domain"/>
    <property type="match status" value="1"/>
</dbReference>
<keyword evidence="3" id="KW-0812">Transmembrane</keyword>
<dbReference type="Pfam" id="PF04011">
    <property type="entry name" value="LemA"/>
    <property type="match status" value="1"/>
</dbReference>
<dbReference type="InterPro" id="IPR023353">
    <property type="entry name" value="LemA-like_dom_sf"/>
</dbReference>
<evidence type="ECO:0000313" key="7">
    <source>
        <dbReference type="EMBL" id="MFC5713605.1"/>
    </source>
</evidence>
<evidence type="ECO:0000256" key="4">
    <source>
        <dbReference type="ARBA" id="ARBA00022989"/>
    </source>
</evidence>
<keyword evidence="5" id="KW-0472">Membrane</keyword>
<name>A0ABW0YMD1_9BACI</name>
<feature type="coiled-coil region" evidence="6">
    <location>
        <begin position="111"/>
        <end position="138"/>
    </location>
</feature>
<dbReference type="PANTHER" id="PTHR34478">
    <property type="entry name" value="PROTEIN LEMA"/>
    <property type="match status" value="1"/>
</dbReference>
<keyword evidence="8" id="KW-1185">Reference proteome</keyword>
<sequence>MTFAIILGVILVVSIISWIIGYNSLIKCLNWVEESWAQIDVQLKRRYELIPTLVETVKGYAAHEKETLEKVIELRNQITAPSNDRAEQMEANDQLSGMLENLFALGEDYPELKANENFKALQEELIQTENKIADARQLYNDTVKKYNSRIQSIPTNFVANIHNFNRRDFLETPAAEQENVQVSF</sequence>
<keyword evidence="4" id="KW-1133">Transmembrane helix</keyword>
<comment type="similarity">
    <text evidence="2">Belongs to the LemA family.</text>
</comment>
<evidence type="ECO:0000256" key="5">
    <source>
        <dbReference type="ARBA" id="ARBA00023136"/>
    </source>
</evidence>
<accession>A0ABW0YMD1</accession>
<comment type="subcellular location">
    <subcellularLocation>
        <location evidence="1">Membrane</location>
        <topology evidence="1">Single-pass membrane protein</topology>
    </subcellularLocation>
</comment>
<dbReference type="Proteomes" id="UP001596142">
    <property type="component" value="Unassembled WGS sequence"/>
</dbReference>
<keyword evidence="6" id="KW-0175">Coiled coil</keyword>
<evidence type="ECO:0000256" key="3">
    <source>
        <dbReference type="ARBA" id="ARBA00022692"/>
    </source>
</evidence>
<protein>
    <submittedName>
        <fullName evidence="7">LemA family protein</fullName>
    </submittedName>
</protein>
<dbReference type="SUPFAM" id="SSF140478">
    <property type="entry name" value="LemA-like"/>
    <property type="match status" value="1"/>
</dbReference>
<reference evidence="8" key="1">
    <citation type="journal article" date="2019" name="Int. J. Syst. Evol. Microbiol.">
        <title>The Global Catalogue of Microorganisms (GCM) 10K type strain sequencing project: providing services to taxonomists for standard genome sequencing and annotation.</title>
        <authorList>
            <consortium name="The Broad Institute Genomics Platform"/>
            <consortium name="The Broad Institute Genome Sequencing Center for Infectious Disease"/>
            <person name="Wu L."/>
            <person name="Ma J."/>
        </authorList>
    </citation>
    <scope>NUCLEOTIDE SEQUENCE [LARGE SCALE GENOMIC DNA]</scope>
    <source>
        <strain evidence="8">CECT 7184</strain>
    </source>
</reference>
<dbReference type="PANTHER" id="PTHR34478:SF2">
    <property type="entry name" value="MEMBRANE PROTEIN"/>
    <property type="match status" value="1"/>
</dbReference>
<evidence type="ECO:0000313" key="8">
    <source>
        <dbReference type="Proteomes" id="UP001596142"/>
    </source>
</evidence>
<dbReference type="RefSeq" id="WP_054635595.1">
    <property type="nucleotide sequence ID" value="NZ_JBHSOZ010000005.1"/>
</dbReference>
<organism evidence="7 8">
    <name type="scientific">Thalassorhabdus alkalitolerans</name>
    <dbReference type="NCBI Taxonomy" id="2282697"/>
    <lineage>
        <taxon>Bacteria</taxon>
        <taxon>Bacillati</taxon>
        <taxon>Bacillota</taxon>
        <taxon>Bacilli</taxon>
        <taxon>Bacillales</taxon>
        <taxon>Bacillaceae</taxon>
        <taxon>Thalassorhabdus</taxon>
    </lineage>
</organism>
<evidence type="ECO:0000256" key="6">
    <source>
        <dbReference type="SAM" id="Coils"/>
    </source>
</evidence>
<evidence type="ECO:0000256" key="2">
    <source>
        <dbReference type="ARBA" id="ARBA00008854"/>
    </source>
</evidence>
<proteinExistence type="inferred from homology"/>